<evidence type="ECO:0000256" key="1">
    <source>
        <dbReference type="SAM" id="Phobius"/>
    </source>
</evidence>
<feature type="transmembrane region" description="Helical" evidence="1">
    <location>
        <begin position="48"/>
        <end position="69"/>
    </location>
</feature>
<name>A0A1G2CC98_9BACT</name>
<evidence type="ECO:0000313" key="3">
    <source>
        <dbReference type="Proteomes" id="UP000178880"/>
    </source>
</evidence>
<proteinExistence type="predicted"/>
<protein>
    <submittedName>
        <fullName evidence="2">Uncharacterized protein</fullName>
    </submittedName>
</protein>
<accession>A0A1G2CC98</accession>
<gene>
    <name evidence="2" type="ORF">A2945_04180</name>
</gene>
<sequence length="162" mass="17594">MDLIKILKQFKQIEPSPDFAKRSRGIILNSRHSLRASMWSLFIRNLEFGASMALAGFLIVMMVGGFSAWNTFSPFPISNLDPAGLKAEAEAIDIQIQLTYLNYAGEGALSIIQSESTPQTIIPSPGGGLEDAGETNDVRVVQENTSTPSTVSIDDALFELSQ</sequence>
<organism evidence="2 3">
    <name type="scientific">Candidatus Liptonbacteria bacterium RIFCSPLOWO2_01_FULL_52_25</name>
    <dbReference type="NCBI Taxonomy" id="1798650"/>
    <lineage>
        <taxon>Bacteria</taxon>
        <taxon>Candidatus Liptoniibacteriota</taxon>
    </lineage>
</organism>
<comment type="caution">
    <text evidence="2">The sequence shown here is derived from an EMBL/GenBank/DDBJ whole genome shotgun (WGS) entry which is preliminary data.</text>
</comment>
<dbReference type="AlphaFoldDB" id="A0A1G2CC98"/>
<reference evidence="2 3" key="1">
    <citation type="journal article" date="2016" name="Nat. Commun.">
        <title>Thousands of microbial genomes shed light on interconnected biogeochemical processes in an aquifer system.</title>
        <authorList>
            <person name="Anantharaman K."/>
            <person name="Brown C.T."/>
            <person name="Hug L.A."/>
            <person name="Sharon I."/>
            <person name="Castelle C.J."/>
            <person name="Probst A.J."/>
            <person name="Thomas B.C."/>
            <person name="Singh A."/>
            <person name="Wilkins M.J."/>
            <person name="Karaoz U."/>
            <person name="Brodie E.L."/>
            <person name="Williams K.H."/>
            <person name="Hubbard S.S."/>
            <person name="Banfield J.F."/>
        </authorList>
    </citation>
    <scope>NUCLEOTIDE SEQUENCE [LARGE SCALE GENOMIC DNA]</scope>
</reference>
<dbReference type="STRING" id="1798650.A2945_04180"/>
<keyword evidence="1" id="KW-0812">Transmembrane</keyword>
<dbReference type="Proteomes" id="UP000178880">
    <property type="component" value="Unassembled WGS sequence"/>
</dbReference>
<dbReference type="EMBL" id="MHLA01000025">
    <property type="protein sequence ID" value="OGY99012.1"/>
    <property type="molecule type" value="Genomic_DNA"/>
</dbReference>
<keyword evidence="1" id="KW-1133">Transmembrane helix</keyword>
<keyword evidence="1" id="KW-0472">Membrane</keyword>
<evidence type="ECO:0000313" key="2">
    <source>
        <dbReference type="EMBL" id="OGY99012.1"/>
    </source>
</evidence>